<dbReference type="Proteomes" id="UP000254512">
    <property type="component" value="Unassembled WGS sequence"/>
</dbReference>
<reference evidence="2 3" key="1">
    <citation type="submission" date="2018-06" db="EMBL/GenBank/DDBJ databases">
        <authorList>
            <consortium name="Pathogen Informatics"/>
            <person name="Doyle S."/>
        </authorList>
    </citation>
    <scope>NUCLEOTIDE SEQUENCE [LARGE SCALE GENOMIC DNA]</scope>
    <source>
        <strain evidence="2 3">NCTC11645</strain>
    </source>
</reference>
<dbReference type="RefSeq" id="WP_115660027.1">
    <property type="nucleotide sequence ID" value="NZ_UGHD01000002.1"/>
</dbReference>
<sequence length="778" mass="89311">MKDHDKALFDQLLPLYEQGAFDAVLAKLTPNKNASERLIIKMEVCRLMSPCRKPVDLRGKVVGECRRYFLHDINHWMDDVAINLYHRRVDIYQGKMVMGLWEELHNTPNSYRELQRQNGMRVLESPNTVAVVPLRFGHYLSRSESRLQLSTRIQAFLPDGTEVNGATIDISNSGMQIKLPASFHYEIGSMLVVYFPQLGDECQLHELFTGLNYRVVGIELNLHGDSFQRLRLRLTSSTDAVKRAIEIKSLTSDLASRTENEDKFLTTRSHAYEQVFLEQTPSLPLFFCGNTLRYSLLTDQNRALWDYWHDERNQPVIDKLFSEKRLQYLALDGLTSCETLVYCFSHQQGEKIFFFSACPTELSTELRHLFWHVGSSRPSWRVLRVTIARISEEDARRLQETSPAHIQQIDEMTHIATIQDLTLSSINGDFRIPVKPKLSTKQLNPFVHPRDPILPIEAMPSMLAPQRKEPRYQHRTQITLLHHLTGELQGQTIDFSTRGLNVELDKPFTGSKLQEVSVTFTALKRVDPAAPLGKMPYKVVQISEDRVNIKLALLDDRYSKHRSHYLQRLIEHNQHKLMLDNEHLPDAPLLHAMHQMLLTRLSATPYFLTRRGETLHVSAIGANFPGNELSRLLQKSAGSGMMSLGAVLGEHLSKYATPVTRQRNRQTQICHEFYIAATFTDGTMVDITSRPLESFNSPEARKIFISQARKRGKFFAVRNWLQPLDNGSQWLTPETLEPLLRLSTQRARQLEVEFTALCAYGEMSDITDEVLRRLEIGG</sequence>
<dbReference type="EMBL" id="UGHD01000002">
    <property type="protein sequence ID" value="STO58307.1"/>
    <property type="molecule type" value="Genomic_DNA"/>
</dbReference>
<proteinExistence type="predicted"/>
<dbReference type="AlphaFoldDB" id="A0A377HQ39"/>
<evidence type="ECO:0000313" key="3">
    <source>
        <dbReference type="Proteomes" id="UP000254512"/>
    </source>
</evidence>
<feature type="domain" description="PilZ" evidence="1">
    <location>
        <begin position="142"/>
        <end position="242"/>
    </location>
</feature>
<protein>
    <submittedName>
        <fullName evidence="2">PilZ domain</fullName>
    </submittedName>
</protein>
<organism evidence="2 3">
    <name type="scientific">Grimontia hollisae</name>
    <name type="common">Vibrio hollisae</name>
    <dbReference type="NCBI Taxonomy" id="673"/>
    <lineage>
        <taxon>Bacteria</taxon>
        <taxon>Pseudomonadati</taxon>
        <taxon>Pseudomonadota</taxon>
        <taxon>Gammaproteobacteria</taxon>
        <taxon>Vibrionales</taxon>
        <taxon>Vibrionaceae</taxon>
        <taxon>Grimontia</taxon>
    </lineage>
</organism>
<gene>
    <name evidence="2" type="ORF">NCTC11645_02737</name>
</gene>
<dbReference type="Pfam" id="PF07238">
    <property type="entry name" value="PilZ"/>
    <property type="match status" value="2"/>
</dbReference>
<dbReference type="InterPro" id="IPR009875">
    <property type="entry name" value="PilZ_domain"/>
</dbReference>
<feature type="domain" description="PilZ" evidence="1">
    <location>
        <begin position="466"/>
        <end position="558"/>
    </location>
</feature>
<dbReference type="Gene3D" id="2.40.10.220">
    <property type="entry name" value="predicted glycosyltransferase like domains"/>
    <property type="match status" value="1"/>
</dbReference>
<evidence type="ECO:0000313" key="2">
    <source>
        <dbReference type="EMBL" id="STO58307.1"/>
    </source>
</evidence>
<dbReference type="GO" id="GO:0035438">
    <property type="term" value="F:cyclic-di-GMP binding"/>
    <property type="evidence" value="ECO:0007669"/>
    <property type="project" value="InterPro"/>
</dbReference>
<dbReference type="STRING" id="673.AL542_12755"/>
<evidence type="ECO:0000259" key="1">
    <source>
        <dbReference type="Pfam" id="PF07238"/>
    </source>
</evidence>
<name>A0A377HQ39_GRIHO</name>
<accession>A0A377HQ39</accession>